<evidence type="ECO:0000256" key="1">
    <source>
        <dbReference type="SAM" id="MobiDB-lite"/>
    </source>
</evidence>
<accession>A0A6J6V0Q1</accession>
<dbReference type="EMBL" id="CAEZYR010000128">
    <property type="protein sequence ID" value="CAB4764533.1"/>
    <property type="molecule type" value="Genomic_DNA"/>
</dbReference>
<evidence type="ECO:0000313" key="2">
    <source>
        <dbReference type="EMBL" id="CAB4764533.1"/>
    </source>
</evidence>
<dbReference type="AlphaFoldDB" id="A0A6J6V0Q1"/>
<proteinExistence type="predicted"/>
<gene>
    <name evidence="2" type="ORF">UFOPK2754_02656</name>
</gene>
<name>A0A6J6V0Q1_9ZZZZ</name>
<reference evidence="2" key="1">
    <citation type="submission" date="2020-05" db="EMBL/GenBank/DDBJ databases">
        <authorList>
            <person name="Chiriac C."/>
            <person name="Salcher M."/>
            <person name="Ghai R."/>
            <person name="Kavagutti S V."/>
        </authorList>
    </citation>
    <scope>NUCLEOTIDE SEQUENCE</scope>
</reference>
<sequence>MRGSAGFDRTHQFVRHGYQPRGQGDGRTEEPTRHAATIPPFALVTNRVGERVTTGGAVDEEGAEHGCGDRAVGRGPCVGHERCHFGQERTAQRCSMVDWRQCQSGGRIVDDGRAVRRAAGECGVVQFEGAAECDDRGAGGRVEWLRSGGRRVGSQRGVRAEGGLHRPDLLAFTPTRRGSRALSIASRHREGVKLHRETSCALNLAPAAGLATEGVRPIALRR</sequence>
<protein>
    <submittedName>
        <fullName evidence="2">Unannotated protein</fullName>
    </submittedName>
</protein>
<feature type="region of interest" description="Disordered" evidence="1">
    <location>
        <begin position="1"/>
        <end position="32"/>
    </location>
</feature>
<organism evidence="2">
    <name type="scientific">freshwater metagenome</name>
    <dbReference type="NCBI Taxonomy" id="449393"/>
    <lineage>
        <taxon>unclassified sequences</taxon>
        <taxon>metagenomes</taxon>
        <taxon>ecological metagenomes</taxon>
    </lineage>
</organism>